<dbReference type="VEuPathDB" id="FungiDB:MYCTH_2308287"/>
<dbReference type="OMA" id="YDYSCAT"/>
<dbReference type="eggNOG" id="ENOG502R1EW">
    <property type="taxonomic scope" value="Eukaryota"/>
</dbReference>
<keyword evidence="1" id="KW-0812">Transmembrane</keyword>
<dbReference type="KEGG" id="mtm:MYCTH_2308287"/>
<sequence>MSYEMSNTQNMTYPYPPPATAVAVPQPKSRFSKWWPLGFFIAAILLIIIGGALVGAWTANADCSYDDYYYSCDHNTGMLWGAVACFVIGGLLKLTAWILLIVWCVKRSTRVPTSVSYSYQPLNYAGPVPTAAPAPPAPLYQSGAPYQNAPPYQSAGAPPAPQQKDAVRYCAQCGSGTTSPYCPQCGVKV</sequence>
<evidence type="ECO:0000313" key="3">
    <source>
        <dbReference type="Proteomes" id="UP000007322"/>
    </source>
</evidence>
<dbReference type="RefSeq" id="XP_003665012.1">
    <property type="nucleotide sequence ID" value="XM_003664964.1"/>
</dbReference>
<keyword evidence="3" id="KW-1185">Reference proteome</keyword>
<dbReference type="InParanoid" id="G2QJL0"/>
<dbReference type="Proteomes" id="UP000007322">
    <property type="component" value="Chromosome 5"/>
</dbReference>
<dbReference type="OrthoDB" id="3453456at2759"/>
<feature type="transmembrane region" description="Helical" evidence="1">
    <location>
        <begin position="37"/>
        <end position="59"/>
    </location>
</feature>
<evidence type="ECO:0000313" key="2">
    <source>
        <dbReference type="EMBL" id="AEO59767.1"/>
    </source>
</evidence>
<keyword evidence="1" id="KW-0472">Membrane</keyword>
<dbReference type="AlphaFoldDB" id="G2QJL0"/>
<keyword evidence="1" id="KW-1133">Transmembrane helix</keyword>
<name>G2QJL0_THET4</name>
<dbReference type="HOGENOM" id="CLU_128862_0_0_1"/>
<evidence type="ECO:0008006" key="4">
    <source>
        <dbReference type="Google" id="ProtNLM"/>
    </source>
</evidence>
<gene>
    <name evidence="2" type="ORF">MYCTH_2308287</name>
</gene>
<evidence type="ECO:0000256" key="1">
    <source>
        <dbReference type="SAM" id="Phobius"/>
    </source>
</evidence>
<reference evidence="2 3" key="1">
    <citation type="journal article" date="2011" name="Nat. Biotechnol.">
        <title>Comparative genomic analysis of the thermophilic biomass-degrading fungi Myceliophthora thermophila and Thielavia terrestris.</title>
        <authorList>
            <person name="Berka R.M."/>
            <person name="Grigoriev I.V."/>
            <person name="Otillar R."/>
            <person name="Salamov A."/>
            <person name="Grimwood J."/>
            <person name="Reid I."/>
            <person name="Ishmael N."/>
            <person name="John T."/>
            <person name="Darmond C."/>
            <person name="Moisan M.-C."/>
            <person name="Henrissat B."/>
            <person name="Coutinho P.M."/>
            <person name="Lombard V."/>
            <person name="Natvig D.O."/>
            <person name="Lindquist E."/>
            <person name="Schmutz J."/>
            <person name="Lucas S."/>
            <person name="Harris P."/>
            <person name="Powlowski J."/>
            <person name="Bellemare A."/>
            <person name="Taylor D."/>
            <person name="Butler G."/>
            <person name="de Vries R.P."/>
            <person name="Allijn I.E."/>
            <person name="van den Brink J."/>
            <person name="Ushinsky S."/>
            <person name="Storms R."/>
            <person name="Powell A.J."/>
            <person name="Paulsen I.T."/>
            <person name="Elbourne L.D.H."/>
            <person name="Baker S.E."/>
            <person name="Magnuson J."/>
            <person name="LaBoissiere S."/>
            <person name="Clutterbuck A.J."/>
            <person name="Martinez D."/>
            <person name="Wogulis M."/>
            <person name="de Leon A.L."/>
            <person name="Rey M.W."/>
            <person name="Tsang A."/>
        </authorList>
    </citation>
    <scope>NUCLEOTIDE SEQUENCE [LARGE SCALE GENOMIC DNA]</scope>
    <source>
        <strain evidence="3">ATCC 42464 / BCRC 31852 / DSM 1799</strain>
    </source>
</reference>
<accession>G2QJL0</accession>
<feature type="transmembrane region" description="Helical" evidence="1">
    <location>
        <begin position="79"/>
        <end position="105"/>
    </location>
</feature>
<protein>
    <recommendedName>
        <fullName evidence="4">Zinc-ribbon domain-containing protein</fullName>
    </recommendedName>
</protein>
<proteinExistence type="predicted"/>
<dbReference type="EMBL" id="CP003006">
    <property type="protein sequence ID" value="AEO59767.1"/>
    <property type="molecule type" value="Genomic_DNA"/>
</dbReference>
<organism evidence="2 3">
    <name type="scientific">Thermothelomyces thermophilus (strain ATCC 42464 / BCRC 31852 / DSM 1799)</name>
    <name type="common">Sporotrichum thermophile</name>
    <dbReference type="NCBI Taxonomy" id="573729"/>
    <lineage>
        <taxon>Eukaryota</taxon>
        <taxon>Fungi</taxon>
        <taxon>Dikarya</taxon>
        <taxon>Ascomycota</taxon>
        <taxon>Pezizomycotina</taxon>
        <taxon>Sordariomycetes</taxon>
        <taxon>Sordariomycetidae</taxon>
        <taxon>Sordariales</taxon>
        <taxon>Chaetomiaceae</taxon>
        <taxon>Thermothelomyces</taxon>
    </lineage>
</organism>
<dbReference type="GeneID" id="11507040"/>